<organism evidence="2 3">
    <name type="scientific">Cohnella soli</name>
    <dbReference type="NCBI Taxonomy" id="425005"/>
    <lineage>
        <taxon>Bacteria</taxon>
        <taxon>Bacillati</taxon>
        <taxon>Bacillota</taxon>
        <taxon>Bacilli</taxon>
        <taxon>Bacillales</taxon>
        <taxon>Paenibacillaceae</taxon>
        <taxon>Cohnella</taxon>
    </lineage>
</organism>
<dbReference type="InterPro" id="IPR036291">
    <property type="entry name" value="NAD(P)-bd_dom_sf"/>
</dbReference>
<sequence>MKTFEIKQFGIDSITTGERPVPAPGPREALIRIRAVSLNFRDLSVVKGFYNPNQTFPLIPVSDGVGEVVALGENTSRVEVGDRVSPTYAHKWIAGAPDRTTLYSTIGSPTDGLLAEYAVVHEDALVLVPEHLTDEEAATLPCAGVTAWHAVVAEGKVGAGDTVVVQGTGSVSLFALQFAKIHGAKVIVTSGSDEKLTKAKMLGADFGINYNTNPDWEKAVLEYTKGLGADHVIDVCGARTINQSVAAVRIGGRVSVIGILTGMVAEGFNILPIMLKKPTIQGINGGSREMFETMNRAIDANKLQPVIDRVFPFEQSIEAFRYMDKGNRFGKVSIKL</sequence>
<evidence type="ECO:0000313" key="3">
    <source>
        <dbReference type="Proteomes" id="UP001596113"/>
    </source>
</evidence>
<dbReference type="SMART" id="SM00829">
    <property type="entry name" value="PKS_ER"/>
    <property type="match status" value="1"/>
</dbReference>
<dbReference type="PANTHER" id="PTHR45033">
    <property type="match status" value="1"/>
</dbReference>
<feature type="domain" description="Enoyl reductase (ER)" evidence="1">
    <location>
        <begin position="10"/>
        <end position="334"/>
    </location>
</feature>
<dbReference type="Pfam" id="PF08240">
    <property type="entry name" value="ADH_N"/>
    <property type="match status" value="1"/>
</dbReference>
<name>A0ABW0I1D3_9BACL</name>
<dbReference type="Gene3D" id="3.40.50.720">
    <property type="entry name" value="NAD(P)-binding Rossmann-like Domain"/>
    <property type="match status" value="1"/>
</dbReference>
<dbReference type="InterPro" id="IPR011032">
    <property type="entry name" value="GroES-like_sf"/>
</dbReference>
<dbReference type="InterPro" id="IPR013149">
    <property type="entry name" value="ADH-like_C"/>
</dbReference>
<dbReference type="RefSeq" id="WP_378139347.1">
    <property type="nucleotide sequence ID" value="NZ_JBHSMI010000067.1"/>
</dbReference>
<proteinExistence type="predicted"/>
<reference evidence="3" key="1">
    <citation type="journal article" date="2019" name="Int. J. Syst. Evol. Microbiol.">
        <title>The Global Catalogue of Microorganisms (GCM) 10K type strain sequencing project: providing services to taxonomists for standard genome sequencing and annotation.</title>
        <authorList>
            <consortium name="The Broad Institute Genomics Platform"/>
            <consortium name="The Broad Institute Genome Sequencing Center for Infectious Disease"/>
            <person name="Wu L."/>
            <person name="Ma J."/>
        </authorList>
    </citation>
    <scope>NUCLEOTIDE SEQUENCE [LARGE SCALE GENOMIC DNA]</scope>
    <source>
        <strain evidence="3">CGMCC 1.18575</strain>
    </source>
</reference>
<evidence type="ECO:0000313" key="2">
    <source>
        <dbReference type="EMBL" id="MFC5407038.1"/>
    </source>
</evidence>
<dbReference type="SUPFAM" id="SSF50129">
    <property type="entry name" value="GroES-like"/>
    <property type="match status" value="1"/>
</dbReference>
<dbReference type="InterPro" id="IPR052711">
    <property type="entry name" value="Zinc_ADH-like"/>
</dbReference>
<dbReference type="InterPro" id="IPR013154">
    <property type="entry name" value="ADH-like_N"/>
</dbReference>
<evidence type="ECO:0000259" key="1">
    <source>
        <dbReference type="SMART" id="SM00829"/>
    </source>
</evidence>
<dbReference type="Gene3D" id="3.90.180.10">
    <property type="entry name" value="Medium-chain alcohol dehydrogenases, catalytic domain"/>
    <property type="match status" value="1"/>
</dbReference>
<dbReference type="Proteomes" id="UP001596113">
    <property type="component" value="Unassembled WGS sequence"/>
</dbReference>
<keyword evidence="2" id="KW-0560">Oxidoreductase</keyword>
<protein>
    <submittedName>
        <fullName evidence="2">NAD(P)-dependent alcohol dehydrogenase</fullName>
        <ecNumber evidence="2">1.1.1.-</ecNumber>
    </submittedName>
</protein>
<dbReference type="GO" id="GO:0016491">
    <property type="term" value="F:oxidoreductase activity"/>
    <property type="evidence" value="ECO:0007669"/>
    <property type="project" value="UniProtKB-KW"/>
</dbReference>
<accession>A0ABW0I1D3</accession>
<dbReference type="InterPro" id="IPR020843">
    <property type="entry name" value="ER"/>
</dbReference>
<keyword evidence="3" id="KW-1185">Reference proteome</keyword>
<dbReference type="Pfam" id="PF00107">
    <property type="entry name" value="ADH_zinc_N"/>
    <property type="match status" value="1"/>
</dbReference>
<dbReference type="EMBL" id="JBHSMI010000067">
    <property type="protein sequence ID" value="MFC5407038.1"/>
    <property type="molecule type" value="Genomic_DNA"/>
</dbReference>
<dbReference type="PANTHER" id="PTHR45033:SF2">
    <property type="entry name" value="ZINC-TYPE ALCOHOL DEHYDROGENASE-LIKE PROTEIN C1773.06C"/>
    <property type="match status" value="1"/>
</dbReference>
<comment type="caution">
    <text evidence="2">The sequence shown here is derived from an EMBL/GenBank/DDBJ whole genome shotgun (WGS) entry which is preliminary data.</text>
</comment>
<gene>
    <name evidence="2" type="ORF">ACFPOF_30290</name>
</gene>
<dbReference type="SUPFAM" id="SSF51735">
    <property type="entry name" value="NAD(P)-binding Rossmann-fold domains"/>
    <property type="match status" value="1"/>
</dbReference>
<dbReference type="CDD" id="cd08276">
    <property type="entry name" value="MDR7"/>
    <property type="match status" value="1"/>
</dbReference>
<dbReference type="EC" id="1.1.1.-" evidence="2"/>